<evidence type="ECO:0000313" key="1">
    <source>
        <dbReference type="EMBL" id="JAD73138.1"/>
    </source>
</evidence>
<proteinExistence type="predicted"/>
<protein>
    <submittedName>
        <fullName evidence="1">Uncharacterized protein</fullName>
    </submittedName>
</protein>
<sequence>MLELSMSKHEKFGVPEQKKVMRVLAIQKYVREIELCPKINGLLDSPLLGDGPDPIQKGDECTDELIEDKCERSEEFVCMHCVAHIERHDIITALPSMLSVHIFHFDPEIDMEQIVPGCSAAQFCSYVEPVCLWLYGIGV</sequence>
<dbReference type="AlphaFoldDB" id="A0A0A9CFD3"/>
<organism evidence="1">
    <name type="scientific">Arundo donax</name>
    <name type="common">Giant reed</name>
    <name type="synonym">Donax arundinaceus</name>
    <dbReference type="NCBI Taxonomy" id="35708"/>
    <lineage>
        <taxon>Eukaryota</taxon>
        <taxon>Viridiplantae</taxon>
        <taxon>Streptophyta</taxon>
        <taxon>Embryophyta</taxon>
        <taxon>Tracheophyta</taxon>
        <taxon>Spermatophyta</taxon>
        <taxon>Magnoliopsida</taxon>
        <taxon>Liliopsida</taxon>
        <taxon>Poales</taxon>
        <taxon>Poaceae</taxon>
        <taxon>PACMAD clade</taxon>
        <taxon>Arundinoideae</taxon>
        <taxon>Arundineae</taxon>
        <taxon>Arundo</taxon>
    </lineage>
</organism>
<accession>A0A0A9CFD3</accession>
<reference evidence="1" key="2">
    <citation type="journal article" date="2015" name="Data Brief">
        <title>Shoot transcriptome of the giant reed, Arundo donax.</title>
        <authorList>
            <person name="Barrero R.A."/>
            <person name="Guerrero F.D."/>
            <person name="Moolhuijzen P."/>
            <person name="Goolsby J.A."/>
            <person name="Tidwell J."/>
            <person name="Bellgard S.E."/>
            <person name="Bellgard M.I."/>
        </authorList>
    </citation>
    <scope>NUCLEOTIDE SEQUENCE</scope>
    <source>
        <tissue evidence="1">Shoot tissue taken approximately 20 cm above the soil surface</tissue>
    </source>
</reference>
<reference evidence="1" key="1">
    <citation type="submission" date="2014-09" db="EMBL/GenBank/DDBJ databases">
        <authorList>
            <person name="Magalhaes I.L.F."/>
            <person name="Oliveira U."/>
            <person name="Santos F.R."/>
            <person name="Vidigal T.H.D.A."/>
            <person name="Brescovit A.D."/>
            <person name="Santos A.J."/>
        </authorList>
    </citation>
    <scope>NUCLEOTIDE SEQUENCE</scope>
    <source>
        <tissue evidence="1">Shoot tissue taken approximately 20 cm above the soil surface</tissue>
    </source>
</reference>
<dbReference type="EMBL" id="GBRH01224757">
    <property type="protein sequence ID" value="JAD73138.1"/>
    <property type="molecule type" value="Transcribed_RNA"/>
</dbReference>
<name>A0A0A9CFD3_ARUDO</name>